<protein>
    <submittedName>
        <fullName evidence="1">Uncharacterized protein</fullName>
    </submittedName>
</protein>
<name>A0A8K0DYG2_9ROSA</name>
<sequence length="180" mass="20060">MASSASPPRPLEVWPRVSFTMNKEGTLGQLAGGLGKMAELDSKNVSMRIILEGTEEIAYLTSMSNLPSVLKFKLNGVDGRFDRKAFLMIMGLNCGKFPPEVKMKNLSYNLWTKYFGQADGASLGQSRAPSSVVPELEQELVHTILTSMQFQPEGAHSQHLRSMMDKLRNDFTNKQVDFEL</sequence>
<dbReference type="EMBL" id="VOIH02000011">
    <property type="protein sequence ID" value="KAF3433522.1"/>
    <property type="molecule type" value="Genomic_DNA"/>
</dbReference>
<evidence type="ECO:0000313" key="2">
    <source>
        <dbReference type="Proteomes" id="UP000796880"/>
    </source>
</evidence>
<comment type="caution">
    <text evidence="1">The sequence shown here is derived from an EMBL/GenBank/DDBJ whole genome shotgun (WGS) entry which is preliminary data.</text>
</comment>
<reference evidence="1" key="1">
    <citation type="submission" date="2020-03" db="EMBL/GenBank/DDBJ databases">
        <title>A high-quality chromosome-level genome assembly of a woody plant with both climbing and erect habits, Rhamnella rubrinervis.</title>
        <authorList>
            <person name="Lu Z."/>
            <person name="Yang Y."/>
            <person name="Zhu X."/>
            <person name="Sun Y."/>
        </authorList>
    </citation>
    <scope>NUCLEOTIDE SEQUENCE</scope>
    <source>
        <strain evidence="1">BYM</strain>
        <tissue evidence="1">Leaf</tissue>
    </source>
</reference>
<gene>
    <name evidence="1" type="ORF">FNV43_RR24624</name>
</gene>
<proteinExistence type="predicted"/>
<dbReference type="Proteomes" id="UP000796880">
    <property type="component" value="Unassembled WGS sequence"/>
</dbReference>
<accession>A0A8K0DYG2</accession>
<evidence type="ECO:0000313" key="1">
    <source>
        <dbReference type="EMBL" id="KAF3433522.1"/>
    </source>
</evidence>
<dbReference type="AlphaFoldDB" id="A0A8K0DYG2"/>
<keyword evidence="2" id="KW-1185">Reference proteome</keyword>
<organism evidence="1 2">
    <name type="scientific">Rhamnella rubrinervis</name>
    <dbReference type="NCBI Taxonomy" id="2594499"/>
    <lineage>
        <taxon>Eukaryota</taxon>
        <taxon>Viridiplantae</taxon>
        <taxon>Streptophyta</taxon>
        <taxon>Embryophyta</taxon>
        <taxon>Tracheophyta</taxon>
        <taxon>Spermatophyta</taxon>
        <taxon>Magnoliopsida</taxon>
        <taxon>eudicotyledons</taxon>
        <taxon>Gunneridae</taxon>
        <taxon>Pentapetalae</taxon>
        <taxon>rosids</taxon>
        <taxon>fabids</taxon>
        <taxon>Rosales</taxon>
        <taxon>Rhamnaceae</taxon>
        <taxon>rhamnoid group</taxon>
        <taxon>Rhamneae</taxon>
        <taxon>Rhamnella</taxon>
    </lineage>
</organism>
<dbReference type="OrthoDB" id="1194650at2759"/>